<comment type="catalytic activity">
    <reaction evidence="1">
        <text>a 2-oxocarboxylate + H(+) = an aldehyde + CO2</text>
        <dbReference type="Rhea" id="RHEA:11628"/>
        <dbReference type="ChEBI" id="CHEBI:15378"/>
        <dbReference type="ChEBI" id="CHEBI:16526"/>
        <dbReference type="ChEBI" id="CHEBI:17478"/>
        <dbReference type="ChEBI" id="CHEBI:35179"/>
        <dbReference type="EC" id="4.1.1.1"/>
    </reaction>
</comment>
<sequence length="348" mass="36973">MRVMEVGEENLLEPVNGNAFKLPESTLGRYLAHRLVQIGVTDIFGVPGDVNLTLLDQFIAEPGIEFIGCCNELNAGYAADGYARARGVGACVFTFTVGGLSALNAIAGAYSENLPLICIVGGLNSNYYGKNVTLHHSIGLPDFSHELKCFELVTCYQAVVTNLEDAHEQFDRAITTAITSAVICRASPILLSARSHFHSFSLQEAAVEAAAGLLNKAESPVLVAGIKLRLAKSCEAFVDLANACGYAITAMPAAKGIVPENHPQFMATYWGRPTSSPLCAETVESADACLNAGPVFDDLSTNGPKEALKADVLFKHVQKTVASDSVVVVEAGDAWFYTQKLKLPQGCG</sequence>
<feature type="domain" description="Thiamine pyrophosphate enzyme N-terminal TPP-binding" evidence="13">
    <location>
        <begin position="26"/>
        <end position="132"/>
    </location>
</feature>
<keyword evidence="7" id="KW-0479">Metal-binding</keyword>
<feature type="domain" description="Thiamine pyrophosphate enzyme central" evidence="12">
    <location>
        <begin position="207"/>
        <end position="309"/>
    </location>
</feature>
<evidence type="ECO:0000256" key="7">
    <source>
        <dbReference type="ARBA" id="ARBA00022723"/>
    </source>
</evidence>
<evidence type="ECO:0000256" key="9">
    <source>
        <dbReference type="ARBA" id="ARBA00022842"/>
    </source>
</evidence>
<dbReference type="PANTHER" id="PTHR43452:SF22">
    <property type="entry name" value="PYRUVATE DECARBOXYLASE"/>
    <property type="match status" value="1"/>
</dbReference>
<accession>A0A7J0FU41</accession>
<dbReference type="InterPro" id="IPR047213">
    <property type="entry name" value="TPP_PYR_PDC_IPDC-like"/>
</dbReference>
<evidence type="ECO:0000256" key="2">
    <source>
        <dbReference type="ARBA" id="ARBA00001920"/>
    </source>
</evidence>
<dbReference type="GO" id="GO:0000287">
    <property type="term" value="F:magnesium ion binding"/>
    <property type="evidence" value="ECO:0007669"/>
    <property type="project" value="InterPro"/>
</dbReference>
<evidence type="ECO:0000259" key="12">
    <source>
        <dbReference type="Pfam" id="PF00205"/>
    </source>
</evidence>
<dbReference type="Gene3D" id="3.40.50.970">
    <property type="match status" value="1"/>
</dbReference>
<dbReference type="InterPro" id="IPR029035">
    <property type="entry name" value="DHS-like_NAD/FAD-binding_dom"/>
</dbReference>
<evidence type="ECO:0000256" key="5">
    <source>
        <dbReference type="ARBA" id="ARBA00011881"/>
    </source>
</evidence>
<keyword evidence="11" id="KW-0456">Lyase</keyword>
<evidence type="ECO:0000256" key="8">
    <source>
        <dbReference type="ARBA" id="ARBA00022793"/>
    </source>
</evidence>
<dbReference type="InterPro" id="IPR012110">
    <property type="entry name" value="PDC/IPDC-like"/>
</dbReference>
<proteinExistence type="inferred from homology"/>
<evidence type="ECO:0000313" key="15">
    <source>
        <dbReference type="Proteomes" id="UP000585474"/>
    </source>
</evidence>
<evidence type="ECO:0000256" key="6">
    <source>
        <dbReference type="ARBA" id="ARBA00013202"/>
    </source>
</evidence>
<dbReference type="Proteomes" id="UP000585474">
    <property type="component" value="Unassembled WGS sequence"/>
</dbReference>
<dbReference type="SUPFAM" id="SSF52467">
    <property type="entry name" value="DHS-like NAD/FAD-binding domain"/>
    <property type="match status" value="1"/>
</dbReference>
<dbReference type="PANTHER" id="PTHR43452">
    <property type="entry name" value="PYRUVATE DECARBOXYLASE"/>
    <property type="match status" value="1"/>
</dbReference>
<evidence type="ECO:0000256" key="1">
    <source>
        <dbReference type="ARBA" id="ARBA00001041"/>
    </source>
</evidence>
<dbReference type="OrthoDB" id="3970464at2759"/>
<dbReference type="AlphaFoldDB" id="A0A7J0FU41"/>
<comment type="caution">
    <text evidence="14">The sequence shown here is derived from an EMBL/GenBank/DDBJ whole genome shotgun (WGS) entry which is preliminary data.</text>
</comment>
<name>A0A7J0FU41_9ERIC</name>
<dbReference type="Pfam" id="PF02776">
    <property type="entry name" value="TPP_enzyme_N"/>
    <property type="match status" value="1"/>
</dbReference>
<evidence type="ECO:0000256" key="4">
    <source>
        <dbReference type="ARBA" id="ARBA00007812"/>
    </source>
</evidence>
<reference evidence="14 15" key="1">
    <citation type="submission" date="2019-07" db="EMBL/GenBank/DDBJ databases">
        <title>De Novo Assembly of kiwifruit Actinidia rufa.</title>
        <authorList>
            <person name="Sugita-Konishi S."/>
            <person name="Sato K."/>
            <person name="Mori E."/>
            <person name="Abe Y."/>
            <person name="Kisaki G."/>
            <person name="Hamano K."/>
            <person name="Suezawa K."/>
            <person name="Otani M."/>
            <person name="Fukuda T."/>
            <person name="Manabe T."/>
            <person name="Gomi K."/>
            <person name="Tabuchi M."/>
            <person name="Akimitsu K."/>
            <person name="Kataoka I."/>
        </authorList>
    </citation>
    <scope>NUCLEOTIDE SEQUENCE [LARGE SCALE GENOMIC DNA]</scope>
    <source>
        <strain evidence="15">cv. Fuchu</strain>
    </source>
</reference>
<evidence type="ECO:0000256" key="10">
    <source>
        <dbReference type="ARBA" id="ARBA00023052"/>
    </source>
</evidence>
<dbReference type="CDD" id="cd07038">
    <property type="entry name" value="TPP_PYR_PDC_IPDC_like"/>
    <property type="match status" value="1"/>
</dbReference>
<dbReference type="GO" id="GO:0000949">
    <property type="term" value="P:aromatic amino acid family catabolic process to alcohol via Ehrlich pathway"/>
    <property type="evidence" value="ECO:0007669"/>
    <property type="project" value="TreeGrafter"/>
</dbReference>
<dbReference type="Pfam" id="PF00205">
    <property type="entry name" value="TPP_enzyme_M"/>
    <property type="match status" value="1"/>
</dbReference>
<protein>
    <recommendedName>
        <fullName evidence="6">pyruvate decarboxylase</fullName>
        <ecNumber evidence="6">4.1.1.1</ecNumber>
    </recommendedName>
</protein>
<gene>
    <name evidence="14" type="ORF">Acr_15g0008270</name>
</gene>
<comment type="cofactor">
    <cofactor evidence="2">
        <name>a metal cation</name>
        <dbReference type="ChEBI" id="CHEBI:25213"/>
    </cofactor>
</comment>
<keyword evidence="10" id="KW-0786">Thiamine pyrophosphate</keyword>
<dbReference type="EMBL" id="BJWL01000015">
    <property type="protein sequence ID" value="GFZ02219.1"/>
    <property type="molecule type" value="Genomic_DNA"/>
</dbReference>
<evidence type="ECO:0000256" key="11">
    <source>
        <dbReference type="ARBA" id="ARBA00023239"/>
    </source>
</evidence>
<evidence type="ECO:0000313" key="14">
    <source>
        <dbReference type="EMBL" id="GFZ02219.1"/>
    </source>
</evidence>
<keyword evidence="15" id="KW-1185">Reference proteome</keyword>
<dbReference type="SUPFAM" id="SSF52518">
    <property type="entry name" value="Thiamin diphosphate-binding fold (THDP-binding)"/>
    <property type="match status" value="1"/>
</dbReference>
<dbReference type="GO" id="GO:0030976">
    <property type="term" value="F:thiamine pyrophosphate binding"/>
    <property type="evidence" value="ECO:0007669"/>
    <property type="project" value="InterPro"/>
</dbReference>
<comment type="similarity">
    <text evidence="4">Belongs to the TPP enzyme family.</text>
</comment>
<evidence type="ECO:0000256" key="3">
    <source>
        <dbReference type="ARBA" id="ARBA00001964"/>
    </source>
</evidence>
<evidence type="ECO:0000259" key="13">
    <source>
        <dbReference type="Pfam" id="PF02776"/>
    </source>
</evidence>
<dbReference type="GO" id="GO:0004737">
    <property type="term" value="F:pyruvate decarboxylase activity"/>
    <property type="evidence" value="ECO:0007669"/>
    <property type="project" value="UniProtKB-EC"/>
</dbReference>
<dbReference type="InterPro" id="IPR012001">
    <property type="entry name" value="Thiamin_PyroP_enz_TPP-bd_dom"/>
</dbReference>
<keyword evidence="14" id="KW-0670">Pyruvate</keyword>
<dbReference type="InterPro" id="IPR029061">
    <property type="entry name" value="THDP-binding"/>
</dbReference>
<dbReference type="InterPro" id="IPR012000">
    <property type="entry name" value="Thiamin_PyroP_enz_cen_dom"/>
</dbReference>
<keyword evidence="8" id="KW-0210">Decarboxylase</keyword>
<dbReference type="Gene3D" id="3.40.50.1220">
    <property type="entry name" value="TPP-binding domain"/>
    <property type="match status" value="1"/>
</dbReference>
<keyword evidence="9" id="KW-0460">Magnesium</keyword>
<dbReference type="GO" id="GO:0005829">
    <property type="term" value="C:cytosol"/>
    <property type="evidence" value="ECO:0007669"/>
    <property type="project" value="TreeGrafter"/>
</dbReference>
<organism evidence="14 15">
    <name type="scientific">Actinidia rufa</name>
    <dbReference type="NCBI Taxonomy" id="165716"/>
    <lineage>
        <taxon>Eukaryota</taxon>
        <taxon>Viridiplantae</taxon>
        <taxon>Streptophyta</taxon>
        <taxon>Embryophyta</taxon>
        <taxon>Tracheophyta</taxon>
        <taxon>Spermatophyta</taxon>
        <taxon>Magnoliopsida</taxon>
        <taxon>eudicotyledons</taxon>
        <taxon>Gunneridae</taxon>
        <taxon>Pentapetalae</taxon>
        <taxon>asterids</taxon>
        <taxon>Ericales</taxon>
        <taxon>Actinidiaceae</taxon>
        <taxon>Actinidia</taxon>
    </lineage>
</organism>
<comment type="subunit">
    <text evidence="5">Homotetramer.</text>
</comment>
<comment type="cofactor">
    <cofactor evidence="3">
        <name>thiamine diphosphate</name>
        <dbReference type="ChEBI" id="CHEBI:58937"/>
    </cofactor>
</comment>
<dbReference type="EC" id="4.1.1.1" evidence="6"/>